<evidence type="ECO:0000256" key="1">
    <source>
        <dbReference type="SAM" id="SignalP"/>
    </source>
</evidence>
<dbReference type="InterPro" id="IPR007730">
    <property type="entry name" value="SPOR-like_dom"/>
</dbReference>
<dbReference type="AlphaFoldDB" id="A0A0S2K095"/>
<dbReference type="Proteomes" id="UP000061457">
    <property type="component" value="Chromosome I"/>
</dbReference>
<dbReference type="InterPro" id="IPR013783">
    <property type="entry name" value="Ig-like_fold"/>
</dbReference>
<dbReference type="OrthoDB" id="9780326at2"/>
<organism evidence="3 4">
    <name type="scientific">Pseudoalteromonas phenolica</name>
    <dbReference type="NCBI Taxonomy" id="161398"/>
    <lineage>
        <taxon>Bacteria</taxon>
        <taxon>Pseudomonadati</taxon>
        <taxon>Pseudomonadota</taxon>
        <taxon>Gammaproteobacteria</taxon>
        <taxon>Alteromonadales</taxon>
        <taxon>Pseudoalteromonadaceae</taxon>
        <taxon>Pseudoalteromonas</taxon>
    </lineage>
</organism>
<keyword evidence="4" id="KW-1185">Reference proteome</keyword>
<accession>A0A0S2K095</accession>
<dbReference type="Gene3D" id="2.60.40.10">
    <property type="entry name" value="Immunoglobulins"/>
    <property type="match status" value="1"/>
</dbReference>
<dbReference type="STRING" id="161398.PP2015_1108"/>
<name>A0A0S2K095_9GAMM</name>
<gene>
    <name evidence="3" type="ORF">PP2015_1108</name>
</gene>
<sequence>MKPRFRLQAVLYLCTLLFTFNVSAANYTLYHWPVVDDDFVIVNVKLNGRSVISDLEGYYTQSGRLLLPISPLNNALGIDLQVKNNQINGVIKKSDLTFTIAKLEDKVHSDDIPIWTEDDFDHYIDLQVINTVLNIDADFDYTLMQLSLTTNLLESTQNKTSILPLIRRQFTSPEFDIEVADQFQRITYPVTDYSLTSSYLSRLEKSKSLLTLNSYFDAFEHQAQFRFNKNETTTNQFIKLAKSYENSDQEGLLTQLHYELGDIQSQRDPLVMNFSQGRGVYLSNINPNTSQSFSTITIEEATLPGWLAELYRNGQFVAASESTDENIVRFEDVETFYGNNVFEIRLYGPQGEQLTKTRKISVGNTALAPGQMSYQVELLDSTRNLLNSHSNSATSFGKSISGNVSYGLSDTLTYDVGFNYFQGDENNRYLSTGLQSNSELGSFKLVGAKQLDHGAAFFAGYRGETSLFSEESTNINFEYSHLNQFNSAVFLKQTSALKSRASLSLNSRFTTFENLSWTLRFLNEKRDRKETRQFTQFGLNASYLGGNWSSRFQYDNLQNELINQSYWSMDLGKWHWTNSVDWKPFEDKELLNYRSSLRWPQSSNMFNQTQLSYNPRSAAKLVLGHQYTYRNDMFNFSFTGQYDSEDEWLISLGISGTISFDKFNNDINFLPPRSLSSGQLAVETFIDKNKNGIFDTQDQAIAGASFTGNYLWKDHQTNSNGQVLLPSSTGGQILSLDLMSLSNPYYQPANNRIKTSSHRGGVTNIKIPVNIVNEVEGTIYYTANNKTKPASGVSVLLLDGEGNIQYETISEYDGYYFFPKVKAGEYSIKLEQNQFAVDNLITKNLPEKIVAPEYGDTIILRDIVLQDKTQLLAQPTDISEAQYFVQLGVFKKRLSANIVAHSIQALDFPLQLYQNLNHENYYLVAGPYKTKQEAQSVINQAYSQPVLFGSFMIDARKYDSINWHRIDSNFELPIKAQAITRQKTAHYYCQYALYAKRSSVNVPLVESNKNIFLSEISKQGKSYTVVLSGPFESIGEAECDTKISSALNEKSVPIIKHYKELNKITDLFD</sequence>
<keyword evidence="1" id="KW-0732">Signal</keyword>
<feature type="signal peptide" evidence="1">
    <location>
        <begin position="1"/>
        <end position="24"/>
    </location>
</feature>
<dbReference type="GO" id="GO:0042834">
    <property type="term" value="F:peptidoglycan binding"/>
    <property type="evidence" value="ECO:0007669"/>
    <property type="project" value="InterPro"/>
</dbReference>
<feature type="chain" id="PRO_5006600914" description="SPOR domain-containing protein" evidence="1">
    <location>
        <begin position="25"/>
        <end position="1069"/>
    </location>
</feature>
<dbReference type="KEGG" id="pphe:PP2015_1108"/>
<evidence type="ECO:0000259" key="2">
    <source>
        <dbReference type="PROSITE" id="PS51724"/>
    </source>
</evidence>
<dbReference type="Pfam" id="PF05036">
    <property type="entry name" value="SPOR"/>
    <property type="match status" value="1"/>
</dbReference>
<dbReference type="PATRIC" id="fig|161398.10.peg.1128"/>
<dbReference type="SUPFAM" id="SSF49478">
    <property type="entry name" value="Cna protein B-type domain"/>
    <property type="match status" value="1"/>
</dbReference>
<dbReference type="Gene3D" id="3.30.70.1070">
    <property type="entry name" value="Sporulation related repeat"/>
    <property type="match status" value="1"/>
</dbReference>
<feature type="domain" description="SPOR" evidence="2">
    <location>
        <begin position="877"/>
        <end position="954"/>
    </location>
</feature>
<dbReference type="RefSeq" id="WP_157599071.1">
    <property type="nucleotide sequence ID" value="NZ_CP013187.1"/>
</dbReference>
<dbReference type="PROSITE" id="PS51724">
    <property type="entry name" value="SPOR"/>
    <property type="match status" value="1"/>
</dbReference>
<evidence type="ECO:0000313" key="4">
    <source>
        <dbReference type="Proteomes" id="UP000061457"/>
    </source>
</evidence>
<dbReference type="SUPFAM" id="SSF110997">
    <property type="entry name" value="Sporulation related repeat"/>
    <property type="match status" value="1"/>
</dbReference>
<dbReference type="InterPro" id="IPR036680">
    <property type="entry name" value="SPOR-like_sf"/>
</dbReference>
<protein>
    <recommendedName>
        <fullName evidence="2">SPOR domain-containing protein</fullName>
    </recommendedName>
</protein>
<dbReference type="EMBL" id="CP013187">
    <property type="protein sequence ID" value="ALO41624.1"/>
    <property type="molecule type" value="Genomic_DNA"/>
</dbReference>
<evidence type="ECO:0000313" key="3">
    <source>
        <dbReference type="EMBL" id="ALO41624.1"/>
    </source>
</evidence>
<proteinExistence type="predicted"/>
<reference evidence="3 4" key="1">
    <citation type="submission" date="2015-11" db="EMBL/GenBank/DDBJ databases">
        <authorList>
            <person name="Zhang Y."/>
            <person name="Guo Z."/>
        </authorList>
    </citation>
    <scope>NUCLEOTIDE SEQUENCE [LARGE SCALE GENOMIC DNA]</scope>
    <source>
        <strain evidence="3 4">KCTC 12086</strain>
    </source>
</reference>